<dbReference type="FunFam" id="1.10.730.20:FF:000001">
    <property type="entry name" value="Isoleucine--tRNA ligase"/>
    <property type="match status" value="1"/>
</dbReference>
<keyword evidence="6 13" id="KW-0547">Nucleotide-binding</keyword>
<evidence type="ECO:0000313" key="18">
    <source>
        <dbReference type="EnsemblPlants" id="AUR62029200-RA:cds"/>
    </source>
</evidence>
<dbReference type="Gene3D" id="3.90.740.10">
    <property type="entry name" value="Valyl/Leucyl/Isoleucyl-tRNA synthetase, editing domain"/>
    <property type="match status" value="1"/>
</dbReference>
<dbReference type="FunFam" id="1.10.10.830:FF:000003">
    <property type="entry name" value="Isoleucine--tRNA ligase, chloroplastic/mitochondrial"/>
    <property type="match status" value="1"/>
</dbReference>
<evidence type="ECO:0000256" key="8">
    <source>
        <dbReference type="ARBA" id="ARBA00022840"/>
    </source>
</evidence>
<evidence type="ECO:0000259" key="17">
    <source>
        <dbReference type="Pfam" id="PF08264"/>
    </source>
</evidence>
<dbReference type="GO" id="GO:0048608">
    <property type="term" value="P:reproductive structure development"/>
    <property type="evidence" value="ECO:0007669"/>
    <property type="project" value="UniProtKB-ARBA"/>
</dbReference>
<dbReference type="GO" id="GO:0002161">
    <property type="term" value="F:aminoacyl-tRNA deacylase activity"/>
    <property type="evidence" value="ECO:0007669"/>
    <property type="project" value="InterPro"/>
</dbReference>
<dbReference type="GO" id="GO:0000049">
    <property type="term" value="F:tRNA binding"/>
    <property type="evidence" value="ECO:0007669"/>
    <property type="project" value="InterPro"/>
</dbReference>
<evidence type="ECO:0000256" key="5">
    <source>
        <dbReference type="ARBA" id="ARBA00022723"/>
    </source>
</evidence>
<feature type="region of interest" description="Disordered" evidence="14">
    <location>
        <begin position="23"/>
        <end position="61"/>
    </location>
</feature>
<proteinExistence type="inferred from homology"/>
<evidence type="ECO:0000256" key="12">
    <source>
        <dbReference type="ARBA" id="ARBA00048359"/>
    </source>
</evidence>
<evidence type="ECO:0000256" key="11">
    <source>
        <dbReference type="ARBA" id="ARBA00032665"/>
    </source>
</evidence>
<dbReference type="InterPro" id="IPR009008">
    <property type="entry name" value="Val/Leu/Ile-tRNA-synth_edit"/>
</dbReference>
<accession>A0A803MGU8</accession>
<evidence type="ECO:0000256" key="1">
    <source>
        <dbReference type="ARBA" id="ARBA00004173"/>
    </source>
</evidence>
<dbReference type="Proteomes" id="UP000596660">
    <property type="component" value="Unplaced"/>
</dbReference>
<dbReference type="PRINTS" id="PR00984">
    <property type="entry name" value="TRNASYNTHILE"/>
</dbReference>
<comment type="subcellular location">
    <subcellularLocation>
        <location evidence="1">Mitochondrion</location>
    </subcellularLocation>
</comment>
<name>A0A803MGU8_CHEQI</name>
<dbReference type="NCBIfam" id="TIGR00392">
    <property type="entry name" value="ileS"/>
    <property type="match status" value="1"/>
</dbReference>
<dbReference type="Gene3D" id="3.40.50.620">
    <property type="entry name" value="HUPs"/>
    <property type="match status" value="2"/>
</dbReference>
<dbReference type="GO" id="GO:0032543">
    <property type="term" value="P:mitochondrial translation"/>
    <property type="evidence" value="ECO:0007669"/>
    <property type="project" value="TreeGrafter"/>
</dbReference>
<dbReference type="PANTHER" id="PTHR42765">
    <property type="entry name" value="SOLEUCYL-TRNA SYNTHETASE"/>
    <property type="match status" value="1"/>
</dbReference>
<dbReference type="PANTHER" id="PTHR42765:SF1">
    <property type="entry name" value="ISOLEUCINE--TRNA LIGASE, MITOCHONDRIAL"/>
    <property type="match status" value="1"/>
</dbReference>
<evidence type="ECO:0000256" key="10">
    <source>
        <dbReference type="ARBA" id="ARBA00023146"/>
    </source>
</evidence>
<dbReference type="InterPro" id="IPR023585">
    <property type="entry name" value="Ile-tRNA-ligase_type1"/>
</dbReference>
<dbReference type="Gene3D" id="1.10.10.830">
    <property type="entry name" value="Ile-tRNA synthetase CP2 domain-like"/>
    <property type="match status" value="1"/>
</dbReference>
<keyword evidence="19" id="KW-1185">Reference proteome</keyword>
<evidence type="ECO:0000256" key="4">
    <source>
        <dbReference type="ARBA" id="ARBA00022598"/>
    </source>
</evidence>
<dbReference type="GO" id="GO:0046872">
    <property type="term" value="F:metal ion binding"/>
    <property type="evidence" value="ECO:0007669"/>
    <property type="project" value="UniProtKB-KW"/>
</dbReference>
<dbReference type="EC" id="6.1.1.5" evidence="3"/>
<feature type="domain" description="Zinc finger FPG/IleRS-type" evidence="16">
    <location>
        <begin position="1004"/>
        <end position="1033"/>
    </location>
</feature>
<dbReference type="SUPFAM" id="SSF52374">
    <property type="entry name" value="Nucleotidylyl transferase"/>
    <property type="match status" value="1"/>
</dbReference>
<dbReference type="GO" id="GO:0004822">
    <property type="term" value="F:isoleucine-tRNA ligase activity"/>
    <property type="evidence" value="ECO:0007669"/>
    <property type="project" value="UniProtKB-EC"/>
</dbReference>
<dbReference type="FunFam" id="3.40.50.620:FF:000111">
    <property type="entry name" value="Mitochondrial isoleucyl-tRNA synthetase"/>
    <property type="match status" value="1"/>
</dbReference>
<reference evidence="18" key="2">
    <citation type="submission" date="2021-03" db="UniProtKB">
        <authorList>
            <consortium name="EnsemblPlants"/>
        </authorList>
    </citation>
    <scope>IDENTIFICATION</scope>
</reference>
<dbReference type="FunFam" id="3.90.740.10:FF:000013">
    <property type="entry name" value="Isoleucine--tRNA ligase, chloroplastic/mitochondrial"/>
    <property type="match status" value="1"/>
</dbReference>
<evidence type="ECO:0000256" key="9">
    <source>
        <dbReference type="ARBA" id="ARBA00022917"/>
    </source>
</evidence>
<dbReference type="Pfam" id="PF06827">
    <property type="entry name" value="zf-FPG_IleRS"/>
    <property type="match status" value="1"/>
</dbReference>
<dbReference type="HAMAP" id="MF_02002">
    <property type="entry name" value="Ile_tRNA_synth_type1"/>
    <property type="match status" value="1"/>
</dbReference>
<dbReference type="InterPro" id="IPR002301">
    <property type="entry name" value="Ile-tRNA-ligase"/>
</dbReference>
<dbReference type="Pfam" id="PF00133">
    <property type="entry name" value="tRNA-synt_1"/>
    <property type="match status" value="1"/>
</dbReference>
<dbReference type="InterPro" id="IPR033708">
    <property type="entry name" value="Anticodon_Ile_BEm"/>
</dbReference>
<dbReference type="Pfam" id="PF08264">
    <property type="entry name" value="Anticodon_1"/>
    <property type="match status" value="1"/>
</dbReference>
<dbReference type="CDD" id="cd07960">
    <property type="entry name" value="Anticodon_Ia_Ile_BEm"/>
    <property type="match status" value="1"/>
</dbReference>
<dbReference type="SUPFAM" id="SSF50677">
    <property type="entry name" value="ValRS/IleRS/LeuRS editing domain"/>
    <property type="match status" value="1"/>
</dbReference>
<dbReference type="InterPro" id="IPR014729">
    <property type="entry name" value="Rossmann-like_a/b/a_fold"/>
</dbReference>
<reference evidence="18" key="1">
    <citation type="journal article" date="2017" name="Nature">
        <title>The genome of Chenopodium quinoa.</title>
        <authorList>
            <person name="Jarvis D.E."/>
            <person name="Ho Y.S."/>
            <person name="Lightfoot D.J."/>
            <person name="Schmoeckel S.M."/>
            <person name="Li B."/>
            <person name="Borm T.J.A."/>
            <person name="Ohyanagi H."/>
            <person name="Mineta K."/>
            <person name="Michell C.T."/>
            <person name="Saber N."/>
            <person name="Kharbatia N.M."/>
            <person name="Rupper R.R."/>
            <person name="Sharp A.R."/>
            <person name="Dally N."/>
            <person name="Boughton B.A."/>
            <person name="Woo Y.H."/>
            <person name="Gao G."/>
            <person name="Schijlen E.G.W.M."/>
            <person name="Guo X."/>
            <person name="Momin A.A."/>
            <person name="Negrao S."/>
            <person name="Al-Babili S."/>
            <person name="Gehring C."/>
            <person name="Roessner U."/>
            <person name="Jung C."/>
            <person name="Murphy K."/>
            <person name="Arold S.T."/>
            <person name="Gojobori T."/>
            <person name="van der Linden C.G."/>
            <person name="van Loo E.N."/>
            <person name="Jellen E.N."/>
            <person name="Maughan P.J."/>
            <person name="Tester M."/>
        </authorList>
    </citation>
    <scope>NUCLEOTIDE SEQUENCE [LARGE SCALE GENOMIC DNA]</scope>
    <source>
        <strain evidence="18">cv. PI 614886</strain>
    </source>
</reference>
<keyword evidence="10 13" id="KW-0030">Aminoacyl-tRNA synthetase</keyword>
<keyword evidence="8 13" id="KW-0067">ATP-binding</keyword>
<evidence type="ECO:0000256" key="6">
    <source>
        <dbReference type="ARBA" id="ARBA00022741"/>
    </source>
</evidence>
<keyword evidence="9 13" id="KW-0648">Protein biosynthesis</keyword>
<evidence type="ECO:0000313" key="19">
    <source>
        <dbReference type="Proteomes" id="UP000596660"/>
    </source>
</evidence>
<evidence type="ECO:0000256" key="14">
    <source>
        <dbReference type="SAM" id="MobiDB-lite"/>
    </source>
</evidence>
<evidence type="ECO:0000259" key="15">
    <source>
        <dbReference type="Pfam" id="PF00133"/>
    </source>
</evidence>
<comment type="similarity">
    <text evidence="2 13">Belongs to the class-I aminoacyl-tRNA synthetase family.</text>
</comment>
<keyword evidence="4 13" id="KW-0436">Ligase</keyword>
<dbReference type="InterPro" id="IPR001412">
    <property type="entry name" value="aa-tRNA-synth_I_CS"/>
</dbReference>
<dbReference type="GO" id="GO:0006428">
    <property type="term" value="P:isoleucyl-tRNA aminoacylation"/>
    <property type="evidence" value="ECO:0007669"/>
    <property type="project" value="InterPro"/>
</dbReference>
<dbReference type="InterPro" id="IPR009080">
    <property type="entry name" value="tRNAsynth_Ia_anticodon-bd"/>
</dbReference>
<protein>
    <recommendedName>
        <fullName evidence="3">isoleucine--tRNA ligase</fullName>
        <ecNumber evidence="3">6.1.1.5</ecNumber>
    </recommendedName>
    <alternativeName>
        <fullName evidence="11">Isoleucyl-tRNA synthetase</fullName>
    </alternativeName>
</protein>
<dbReference type="AlphaFoldDB" id="A0A803MGU8"/>
<feature type="domain" description="Methionyl/Valyl/Leucyl/Isoleucyl-tRNA synthetase anticodon-binding" evidence="17">
    <location>
        <begin position="769"/>
        <end position="933"/>
    </location>
</feature>
<dbReference type="EnsemblPlants" id="AUR62029200-RA">
    <property type="protein sequence ID" value="AUR62029200-RA:cds"/>
    <property type="gene ID" value="AUR62029200"/>
</dbReference>
<dbReference type="PROSITE" id="PS00178">
    <property type="entry name" value="AA_TRNA_LIGASE_I"/>
    <property type="match status" value="1"/>
</dbReference>
<keyword evidence="5" id="KW-0479">Metal-binding</keyword>
<evidence type="ECO:0000256" key="3">
    <source>
        <dbReference type="ARBA" id="ARBA00013165"/>
    </source>
</evidence>
<dbReference type="OMA" id="HCWRCKT"/>
<dbReference type="Gramene" id="AUR62029200-RA">
    <property type="protein sequence ID" value="AUR62029200-RA:cds"/>
    <property type="gene ID" value="AUR62029200"/>
</dbReference>
<feature type="domain" description="Aminoacyl-tRNA synthetase class Ia" evidence="15">
    <location>
        <begin position="79"/>
        <end position="723"/>
    </location>
</feature>
<dbReference type="InterPro" id="IPR002300">
    <property type="entry name" value="aa-tRNA-synth_Ia"/>
</dbReference>
<dbReference type="GO" id="GO:0005524">
    <property type="term" value="F:ATP binding"/>
    <property type="evidence" value="ECO:0007669"/>
    <property type="project" value="UniProtKB-KW"/>
</dbReference>
<organism evidence="18 19">
    <name type="scientific">Chenopodium quinoa</name>
    <name type="common">Quinoa</name>
    <dbReference type="NCBI Taxonomy" id="63459"/>
    <lineage>
        <taxon>Eukaryota</taxon>
        <taxon>Viridiplantae</taxon>
        <taxon>Streptophyta</taxon>
        <taxon>Embryophyta</taxon>
        <taxon>Tracheophyta</taxon>
        <taxon>Spermatophyta</taxon>
        <taxon>Magnoliopsida</taxon>
        <taxon>eudicotyledons</taxon>
        <taxon>Gunneridae</taxon>
        <taxon>Pentapetalae</taxon>
        <taxon>Caryophyllales</taxon>
        <taxon>Chenopodiaceae</taxon>
        <taxon>Chenopodioideae</taxon>
        <taxon>Atripliceae</taxon>
        <taxon>Chenopodium</taxon>
    </lineage>
</organism>
<dbReference type="Gene3D" id="1.10.730.20">
    <property type="match status" value="1"/>
</dbReference>
<dbReference type="GO" id="GO:0009791">
    <property type="term" value="P:post-embryonic development"/>
    <property type="evidence" value="ECO:0007669"/>
    <property type="project" value="UniProtKB-ARBA"/>
</dbReference>
<comment type="catalytic activity">
    <reaction evidence="12">
        <text>tRNA(Ile) + L-isoleucine + ATP = L-isoleucyl-tRNA(Ile) + AMP + diphosphate</text>
        <dbReference type="Rhea" id="RHEA:11060"/>
        <dbReference type="Rhea" id="RHEA-COMP:9666"/>
        <dbReference type="Rhea" id="RHEA-COMP:9695"/>
        <dbReference type="ChEBI" id="CHEBI:30616"/>
        <dbReference type="ChEBI" id="CHEBI:33019"/>
        <dbReference type="ChEBI" id="CHEBI:58045"/>
        <dbReference type="ChEBI" id="CHEBI:78442"/>
        <dbReference type="ChEBI" id="CHEBI:78528"/>
        <dbReference type="ChEBI" id="CHEBI:456215"/>
        <dbReference type="EC" id="6.1.1.5"/>
    </reaction>
</comment>
<sequence>MTFTGGSSAVRIANRFPYCTRTSGVQDLPSSKRRSRGPVMAAKKGSGGTEQDGKYKDSVNLPKTNFGMRANSVVREPEIQKLWEDNQVFKRVVERNDGGPFILHDGPPYANGDLHIGHALNKILKDIINKYKLLQNHEVHYIPGWDCHGLPIELKVLQSMDQESRKELTPLKLRAKAAKFAKETVKNQMASFKRYGVWASWEKPYMTLDPAYEAAQIEVFGQMALKGYIYRGRKPVHWSPSSRTALAEAELEYPEGHVSKSIYASFKVVELSSTSCSLLEEFLPDLCLAIWTTTPWTIPANAAVAVNAKLSYSVVEVLSPEEVDGVSPSSGKKRFGSILGTLKKPSLIVATDLVETLEAKWGVKLLVKRTFLGSDIENCKYSHPIDKRECPVVVGGDYITTESGTGLVHTAPGHGQEDYVTGLKYKLPILSPVDDDGKFTAEAGQFCGLNVLGDGNLAVVDFLDECSSLIIEEPYKHKYPYDWRTKKPTIFRATEQWFASVEGFRQAAMEAISRVKWIPAQAENRICTMTASRSDWCISRQRTWGVPIPVFYHRVSKEPLMNQETINHIQSIISEKGSDAWWYMTVEELLPEKYRDKASEYEKGFDTMDVWFDSGSSWAAILQNREGLSLPADLYFEGSDQHRGWFQSSLLTSVATRGIAPYSGVITHGFVLDEKGLKMSKSLGNVVDPRVVIDGGKNQKDSPAYGADVLRLWVSSVDYTGDVLIGAQILRQMSDIYRKLRGTLRYLLSNLYDWKEENTVSYNDLPMIDQHALYQLENVVKNITDSYEKYQFFKIFQSIQRFVIVDLSNFYLDVAKDRLYIGGLTSFTRRSCQTVLAAHLLSIVRVIAPILPHLAEDVWQNLPFQFANDDGSTAKYVFESRWPVLNEQWLAFPDDEVQFWSKVLELRTEVNKVLEFARTEKLIGSSLEAKVYIHTPDASLAKRLNQMCEAENDADSLNRLFITSQAEVISSLENNPSEKIPYTGEYVIQGSDNKVWIGVSRADGSKCERCWNYSTQVGSFTEHPTLCPRCYNVVDVQPIPELAAVN</sequence>
<keyword evidence="7" id="KW-0862">Zinc</keyword>
<dbReference type="InterPro" id="IPR010663">
    <property type="entry name" value="Znf_FPG/IleRS"/>
</dbReference>
<dbReference type="SUPFAM" id="SSF47323">
    <property type="entry name" value="Anticodon-binding domain of a subclass of class I aminoacyl-tRNA synthetases"/>
    <property type="match status" value="1"/>
</dbReference>
<evidence type="ECO:0000256" key="7">
    <source>
        <dbReference type="ARBA" id="ARBA00022833"/>
    </source>
</evidence>
<dbReference type="InterPro" id="IPR050081">
    <property type="entry name" value="Ile-tRNA_ligase"/>
</dbReference>
<dbReference type="InterPro" id="IPR013155">
    <property type="entry name" value="M/V/L/I-tRNA-synth_anticd-bd"/>
</dbReference>
<dbReference type="GO" id="GO:0005739">
    <property type="term" value="C:mitochondrion"/>
    <property type="evidence" value="ECO:0007669"/>
    <property type="project" value="UniProtKB-SubCell"/>
</dbReference>
<evidence type="ECO:0000259" key="16">
    <source>
        <dbReference type="Pfam" id="PF06827"/>
    </source>
</evidence>
<evidence type="ECO:0000256" key="2">
    <source>
        <dbReference type="ARBA" id="ARBA00005594"/>
    </source>
</evidence>
<evidence type="ECO:0000256" key="13">
    <source>
        <dbReference type="RuleBase" id="RU363035"/>
    </source>
</evidence>